<evidence type="ECO:0000313" key="2">
    <source>
        <dbReference type="EMBL" id="PLZ94064.1"/>
    </source>
</evidence>
<keyword evidence="1" id="KW-0472">Membrane</keyword>
<dbReference type="Proteomes" id="UP000235036">
    <property type="component" value="Unassembled WGS sequence"/>
</dbReference>
<sequence length="145" mass="16090">MRIRYFALIAGIFFLLVGILGFIPGLRILPQDAPLISVDTGYGYLFSLFPINYLHNFVHLVVGLLGIAAFWSLKFSRLYAQGLAIFYALLAVIGVIPATNTTFGFIPIFGNNVWLHGLTALIAAYFGYWMPVSPEEAKNIDTRTV</sequence>
<evidence type="ECO:0000313" key="3">
    <source>
        <dbReference type="Proteomes" id="UP000235036"/>
    </source>
</evidence>
<feature type="transmembrane region" description="Helical" evidence="1">
    <location>
        <begin position="85"/>
        <end position="107"/>
    </location>
</feature>
<dbReference type="EMBL" id="NRQW01000034">
    <property type="protein sequence ID" value="PLZ94064.1"/>
    <property type="molecule type" value="Genomic_DNA"/>
</dbReference>
<dbReference type="Pfam" id="PF14325">
    <property type="entry name" value="DUF4383"/>
    <property type="match status" value="1"/>
</dbReference>
<dbReference type="AlphaFoldDB" id="A0A2N6K8S2"/>
<accession>A0A2N6K8S2</accession>
<name>A0A2N6K8S2_FISMU</name>
<feature type="transmembrane region" description="Helical" evidence="1">
    <location>
        <begin position="113"/>
        <end position="130"/>
    </location>
</feature>
<reference evidence="2 3" key="1">
    <citation type="submission" date="2017-08" db="EMBL/GenBank/DDBJ databases">
        <title>Genomes of Fischerella (Mastigocladus) sp. strains.</title>
        <authorList>
            <person name="Miller S.R."/>
        </authorList>
    </citation>
    <scope>NUCLEOTIDE SEQUENCE [LARGE SCALE GENOMIC DNA]</scope>
    <source>
        <strain evidence="2 3">CCMEE 5323</strain>
    </source>
</reference>
<organism evidence="2 3">
    <name type="scientific">Fischerella muscicola CCMEE 5323</name>
    <dbReference type="NCBI Taxonomy" id="2019572"/>
    <lineage>
        <taxon>Bacteria</taxon>
        <taxon>Bacillati</taxon>
        <taxon>Cyanobacteriota</taxon>
        <taxon>Cyanophyceae</taxon>
        <taxon>Nostocales</taxon>
        <taxon>Hapalosiphonaceae</taxon>
        <taxon>Fischerella</taxon>
    </lineage>
</organism>
<gene>
    <name evidence="2" type="ORF">CEN44_01470</name>
</gene>
<feature type="transmembrane region" description="Helical" evidence="1">
    <location>
        <begin position="53"/>
        <end position="73"/>
    </location>
</feature>
<keyword evidence="1" id="KW-0812">Transmembrane</keyword>
<keyword evidence="1" id="KW-1133">Transmembrane helix</keyword>
<proteinExistence type="predicted"/>
<feature type="transmembrane region" description="Helical" evidence="1">
    <location>
        <begin position="5"/>
        <end position="26"/>
    </location>
</feature>
<keyword evidence="3" id="KW-1185">Reference proteome</keyword>
<evidence type="ECO:0000256" key="1">
    <source>
        <dbReference type="SAM" id="Phobius"/>
    </source>
</evidence>
<dbReference type="RefSeq" id="WP_016869929.1">
    <property type="nucleotide sequence ID" value="NZ_CAWNVR010000424.1"/>
</dbReference>
<comment type="caution">
    <text evidence="2">The sequence shown here is derived from an EMBL/GenBank/DDBJ whole genome shotgun (WGS) entry which is preliminary data.</text>
</comment>
<protein>
    <submittedName>
        <fullName evidence="2">DUF4383 domain-containing protein</fullName>
    </submittedName>
</protein>